<feature type="domain" description="Multidrug resistance protein MdtA-like alpha-helical hairpin" evidence="10">
    <location>
        <begin position="134"/>
        <end position="203"/>
    </location>
</feature>
<evidence type="ECO:0000256" key="6">
    <source>
        <dbReference type="ARBA" id="ARBA00023136"/>
    </source>
</evidence>
<keyword evidence="5" id="KW-0997">Cell inner membrane</keyword>
<evidence type="ECO:0000256" key="3">
    <source>
        <dbReference type="ARBA" id="ARBA00022448"/>
    </source>
</evidence>
<dbReference type="InterPro" id="IPR058626">
    <property type="entry name" value="MdtA-like_b-barrel"/>
</dbReference>
<organism evidence="14 15">
    <name type="scientific">Paracidovorax wautersii</name>
    <dbReference type="NCBI Taxonomy" id="1177982"/>
    <lineage>
        <taxon>Bacteria</taxon>
        <taxon>Pseudomonadati</taxon>
        <taxon>Pseudomonadota</taxon>
        <taxon>Betaproteobacteria</taxon>
        <taxon>Burkholderiales</taxon>
        <taxon>Comamonadaceae</taxon>
        <taxon>Paracidovorax</taxon>
    </lineage>
</organism>
<feature type="region of interest" description="Disordered" evidence="8">
    <location>
        <begin position="385"/>
        <end position="436"/>
    </location>
</feature>
<evidence type="ECO:0000259" key="13">
    <source>
        <dbReference type="Pfam" id="PF25967"/>
    </source>
</evidence>
<keyword evidence="9" id="KW-0812">Transmembrane</keyword>
<feature type="coiled-coil region" evidence="7">
    <location>
        <begin position="134"/>
        <end position="161"/>
    </location>
</feature>
<dbReference type="InterPro" id="IPR006143">
    <property type="entry name" value="RND_pump_MFP"/>
</dbReference>
<dbReference type="GO" id="GO:0015562">
    <property type="term" value="F:efflux transmembrane transporter activity"/>
    <property type="evidence" value="ECO:0007669"/>
    <property type="project" value="TreeGrafter"/>
</dbReference>
<keyword evidence="3" id="KW-0813">Transport</keyword>
<evidence type="ECO:0000313" key="14">
    <source>
        <dbReference type="EMBL" id="KAF1021935.1"/>
    </source>
</evidence>
<evidence type="ECO:0000256" key="1">
    <source>
        <dbReference type="ARBA" id="ARBA00004236"/>
    </source>
</evidence>
<keyword evidence="7" id="KW-0175">Coiled coil</keyword>
<keyword evidence="4" id="KW-1003">Cell membrane</keyword>
<comment type="caution">
    <text evidence="14">The sequence shown here is derived from an EMBL/GenBank/DDBJ whole genome shotgun (WGS) entry which is preliminary data.</text>
</comment>
<evidence type="ECO:0000256" key="9">
    <source>
        <dbReference type="SAM" id="Phobius"/>
    </source>
</evidence>
<dbReference type="Pfam" id="PF25967">
    <property type="entry name" value="RND-MFP_C"/>
    <property type="match status" value="1"/>
</dbReference>
<evidence type="ECO:0000256" key="8">
    <source>
        <dbReference type="SAM" id="MobiDB-lite"/>
    </source>
</evidence>
<dbReference type="InterPro" id="IPR058627">
    <property type="entry name" value="MdtA-like_C"/>
</dbReference>
<dbReference type="EMBL" id="WNDQ01000016">
    <property type="protein sequence ID" value="KAF1021935.1"/>
    <property type="molecule type" value="Genomic_DNA"/>
</dbReference>
<feature type="compositionally biased region" description="Gly residues" evidence="8">
    <location>
        <begin position="389"/>
        <end position="401"/>
    </location>
</feature>
<protein>
    <submittedName>
        <fullName evidence="14">Multidrug resistance protein MdtA</fullName>
    </submittedName>
</protein>
<dbReference type="Gene3D" id="2.40.30.170">
    <property type="match status" value="1"/>
</dbReference>
<dbReference type="Pfam" id="PF25944">
    <property type="entry name" value="Beta-barrel_RND"/>
    <property type="match status" value="1"/>
</dbReference>
<evidence type="ECO:0000256" key="7">
    <source>
        <dbReference type="SAM" id="Coils"/>
    </source>
</evidence>
<feature type="transmembrane region" description="Helical" evidence="9">
    <location>
        <begin position="28"/>
        <end position="47"/>
    </location>
</feature>
<dbReference type="InterPro" id="IPR058625">
    <property type="entry name" value="MdtA-like_BSH"/>
</dbReference>
<keyword evidence="6 9" id="KW-0472">Membrane</keyword>
<dbReference type="Gene3D" id="2.40.50.100">
    <property type="match status" value="1"/>
</dbReference>
<proteinExistence type="inferred from homology"/>
<dbReference type="AlphaFoldDB" id="A0A7V8JQM7"/>
<dbReference type="Proteomes" id="UP000461670">
    <property type="component" value="Unassembled WGS sequence"/>
</dbReference>
<feature type="compositionally biased region" description="Low complexity" evidence="8">
    <location>
        <begin position="414"/>
        <end position="423"/>
    </location>
</feature>
<evidence type="ECO:0000259" key="11">
    <source>
        <dbReference type="Pfam" id="PF25917"/>
    </source>
</evidence>
<dbReference type="PANTHER" id="PTHR30469">
    <property type="entry name" value="MULTIDRUG RESISTANCE PROTEIN MDTA"/>
    <property type="match status" value="1"/>
</dbReference>
<comment type="similarity">
    <text evidence="2">Belongs to the membrane fusion protein (MFP) (TC 8.A.1) family.</text>
</comment>
<dbReference type="NCBIfam" id="TIGR01730">
    <property type="entry name" value="RND_mfp"/>
    <property type="match status" value="1"/>
</dbReference>
<dbReference type="Pfam" id="PF25876">
    <property type="entry name" value="HH_MFP_RND"/>
    <property type="match status" value="1"/>
</dbReference>
<feature type="domain" description="Multidrug resistance protein MdtA-like barrel-sandwich hybrid" evidence="11">
    <location>
        <begin position="94"/>
        <end position="233"/>
    </location>
</feature>
<comment type="subcellular location">
    <subcellularLocation>
        <location evidence="1">Cell membrane</location>
    </subcellularLocation>
</comment>
<dbReference type="Gene3D" id="2.40.420.20">
    <property type="match status" value="1"/>
</dbReference>
<dbReference type="InterPro" id="IPR058624">
    <property type="entry name" value="MdtA-like_HH"/>
</dbReference>
<evidence type="ECO:0000256" key="4">
    <source>
        <dbReference type="ARBA" id="ARBA00022475"/>
    </source>
</evidence>
<dbReference type="Gene3D" id="1.10.287.470">
    <property type="entry name" value="Helix hairpin bin"/>
    <property type="match status" value="1"/>
</dbReference>
<gene>
    <name evidence="14" type="primary">mdtA_1</name>
    <name evidence="14" type="ORF">GAK30_01437</name>
</gene>
<evidence type="ECO:0000259" key="12">
    <source>
        <dbReference type="Pfam" id="PF25944"/>
    </source>
</evidence>
<dbReference type="Pfam" id="PF25917">
    <property type="entry name" value="BSH_RND"/>
    <property type="match status" value="1"/>
</dbReference>
<evidence type="ECO:0000256" key="2">
    <source>
        <dbReference type="ARBA" id="ARBA00009477"/>
    </source>
</evidence>
<dbReference type="SUPFAM" id="SSF111369">
    <property type="entry name" value="HlyD-like secretion proteins"/>
    <property type="match status" value="1"/>
</dbReference>
<feature type="domain" description="Multidrug resistance protein MdtA-like C-terminal permuted SH3" evidence="13">
    <location>
        <begin position="325"/>
        <end position="382"/>
    </location>
</feature>
<reference evidence="15" key="1">
    <citation type="journal article" date="2020" name="MBio">
        <title>Horizontal gene transfer to a defensive symbiont with a reduced genome amongst a multipartite beetle microbiome.</title>
        <authorList>
            <person name="Waterworth S.C."/>
            <person name="Florez L.V."/>
            <person name="Rees E.R."/>
            <person name="Hertweck C."/>
            <person name="Kaltenpoth M."/>
            <person name="Kwan J.C."/>
        </authorList>
    </citation>
    <scope>NUCLEOTIDE SEQUENCE [LARGE SCALE GENOMIC DNA]</scope>
</reference>
<dbReference type="GO" id="GO:1990281">
    <property type="term" value="C:efflux pump complex"/>
    <property type="evidence" value="ECO:0007669"/>
    <property type="project" value="TreeGrafter"/>
</dbReference>
<evidence type="ECO:0000256" key="5">
    <source>
        <dbReference type="ARBA" id="ARBA00022519"/>
    </source>
</evidence>
<keyword evidence="9" id="KW-1133">Transmembrane helix</keyword>
<evidence type="ECO:0000313" key="15">
    <source>
        <dbReference type="Proteomes" id="UP000461670"/>
    </source>
</evidence>
<feature type="domain" description="Multidrug resistance protein MdtA-like beta-barrel" evidence="12">
    <location>
        <begin position="238"/>
        <end position="321"/>
    </location>
</feature>
<evidence type="ECO:0000259" key="10">
    <source>
        <dbReference type="Pfam" id="PF25876"/>
    </source>
</evidence>
<accession>A0A7V8JQM7</accession>
<sequence length="436" mass="46656">MPTRPLFSLRLRPWPLSRQTGALRWRRLLVWLILLALAAGAAGWWWWSHRAASPAPTAGRPGANQAQPVSAGAVTRQDMRVLVDAIGTLAAHSTAVVRPQVGGKIKAILFKEGDVVRAGQVLAEIDARSYQAALDQAQGTLERDQALLRNAELDLKRYRDLLAQDSIPSQQVDTQQALVQQYRGTVRTDQGQVAQARLNLSYTRVTAPIAGRLGLRQVDLGNIVATTDAIVSITQVQPIEVVFPLPESSLPPVAARLATGARLPVELWSRDQSRQLGASELLSLDNAIDVTTGTIKGKALFANTDGQLFPNQFVNVRLQADVLPQALTVPSTAIQRGSVGTYVYAVREDGTVNVRPVRLGTTDNGRVVVQGQLEAGEQVVRDAAMRPRNGGGRHGGQGQGQGQHERGQRPDPASPGQPATTPASPSPAAPATGATR</sequence>
<dbReference type="PANTHER" id="PTHR30469:SF12">
    <property type="entry name" value="MULTIDRUG RESISTANCE PROTEIN MDTA"/>
    <property type="match status" value="1"/>
</dbReference>
<name>A0A7V8JQM7_9BURK</name>